<gene>
    <name evidence="3" type="ORF">GCM10022421_13380</name>
</gene>
<dbReference type="PANTHER" id="PTHR43777:SF1">
    <property type="entry name" value="MOLYBDENUM COFACTOR CYTIDYLYLTRANSFERASE"/>
    <property type="match status" value="1"/>
</dbReference>
<dbReference type="Gene3D" id="3.90.550.10">
    <property type="entry name" value="Spore Coat Polysaccharide Biosynthesis Protein SpsA, Chain A"/>
    <property type="match status" value="1"/>
</dbReference>
<dbReference type="Pfam" id="PF12804">
    <property type="entry name" value="NTP_transf_3"/>
    <property type="match status" value="1"/>
</dbReference>
<evidence type="ECO:0000259" key="2">
    <source>
        <dbReference type="Pfam" id="PF12804"/>
    </source>
</evidence>
<dbReference type="InterPro" id="IPR025877">
    <property type="entry name" value="MobA-like_NTP_Trfase"/>
</dbReference>
<accession>A0ABP7DTD4</accession>
<evidence type="ECO:0000313" key="4">
    <source>
        <dbReference type="Proteomes" id="UP001501479"/>
    </source>
</evidence>
<reference evidence="4" key="1">
    <citation type="journal article" date="2019" name="Int. J. Syst. Evol. Microbiol.">
        <title>The Global Catalogue of Microorganisms (GCM) 10K type strain sequencing project: providing services to taxonomists for standard genome sequencing and annotation.</title>
        <authorList>
            <consortium name="The Broad Institute Genomics Platform"/>
            <consortium name="The Broad Institute Genome Sequencing Center for Infectious Disease"/>
            <person name="Wu L."/>
            <person name="Ma J."/>
        </authorList>
    </citation>
    <scope>NUCLEOTIDE SEQUENCE [LARGE SCALE GENOMIC DNA]</scope>
    <source>
        <strain evidence="4">JCM 17329</strain>
    </source>
</reference>
<sequence length="208" mass="23082">MERPMEEANGDVIAVVLAAGRARRFGSDKRLIHLEGGCTLLNRTLSVVIPNFSTTYVVLKETDDPQVLLFPAYLRQVKIIRAPHADGGLGSSIADAFCILKTDHGMAAAIFLGDMPWLLPATCRKLITCAAAEKIIRPHYTGQLGHPVIFGRDFWAELQQVKGENGARELFQRYAKSCLWVEVDDPGVTLDIDYPVDIKNNEYLVSNR</sequence>
<comment type="caution">
    <text evidence="3">The sequence shown here is derived from an EMBL/GenBank/DDBJ whole genome shotgun (WGS) entry which is preliminary data.</text>
</comment>
<dbReference type="InterPro" id="IPR029044">
    <property type="entry name" value="Nucleotide-diphossugar_trans"/>
</dbReference>
<dbReference type="PANTHER" id="PTHR43777">
    <property type="entry name" value="MOLYBDENUM COFACTOR CYTIDYLYLTRANSFERASE"/>
    <property type="match status" value="1"/>
</dbReference>
<evidence type="ECO:0000256" key="1">
    <source>
        <dbReference type="ARBA" id="ARBA00022842"/>
    </source>
</evidence>
<organism evidence="3 4">
    <name type="scientific">Oceanisphaera sediminis</name>
    <dbReference type="NCBI Taxonomy" id="981381"/>
    <lineage>
        <taxon>Bacteria</taxon>
        <taxon>Pseudomonadati</taxon>
        <taxon>Pseudomonadota</taxon>
        <taxon>Gammaproteobacteria</taxon>
        <taxon>Aeromonadales</taxon>
        <taxon>Aeromonadaceae</taxon>
        <taxon>Oceanisphaera</taxon>
    </lineage>
</organism>
<proteinExistence type="predicted"/>
<evidence type="ECO:0000313" key="3">
    <source>
        <dbReference type="EMBL" id="GAA3707771.1"/>
    </source>
</evidence>
<feature type="domain" description="MobA-like NTP transferase" evidence="2">
    <location>
        <begin position="14"/>
        <end position="174"/>
    </location>
</feature>
<name>A0ABP7DTD4_9GAMM</name>
<dbReference type="CDD" id="cd04182">
    <property type="entry name" value="GT_2_like_f"/>
    <property type="match status" value="1"/>
</dbReference>
<dbReference type="EMBL" id="BAABDS010000022">
    <property type="protein sequence ID" value="GAA3707771.1"/>
    <property type="molecule type" value="Genomic_DNA"/>
</dbReference>
<protein>
    <submittedName>
        <fullName evidence="3">Nucleotidyltransferase family protein</fullName>
    </submittedName>
</protein>
<dbReference type="RefSeq" id="WP_344963615.1">
    <property type="nucleotide sequence ID" value="NZ_BAABDS010000022.1"/>
</dbReference>
<keyword evidence="4" id="KW-1185">Reference proteome</keyword>
<dbReference type="SUPFAM" id="SSF53448">
    <property type="entry name" value="Nucleotide-diphospho-sugar transferases"/>
    <property type="match status" value="1"/>
</dbReference>
<keyword evidence="1" id="KW-0460">Magnesium</keyword>
<dbReference type="Proteomes" id="UP001501479">
    <property type="component" value="Unassembled WGS sequence"/>
</dbReference>